<reference key="1">
    <citation type="submission" date="2010-11" db="EMBL/GenBank/DDBJ databases">
        <title>The complete sequence of chromosome of Isophaera pallida ATCC 43644.</title>
        <authorList>
            <consortium name="US DOE Joint Genome Institute (JGI-PGF)"/>
            <person name="Lucas S."/>
            <person name="Copeland A."/>
            <person name="Lapidus A."/>
            <person name="Bruce D."/>
            <person name="Goodwin L."/>
            <person name="Pitluck S."/>
            <person name="Kyrpides N."/>
            <person name="Mavromatis K."/>
            <person name="Pagani I."/>
            <person name="Ivanova N."/>
            <person name="Saunders E."/>
            <person name="Brettin T."/>
            <person name="Detter J.C."/>
            <person name="Han C."/>
            <person name="Tapia R."/>
            <person name="Land M."/>
            <person name="Hauser L."/>
            <person name="Markowitz V."/>
            <person name="Cheng J.-F."/>
            <person name="Hugenholtz P."/>
            <person name="Woyke T."/>
            <person name="Wu D."/>
            <person name="Eisen J.A."/>
        </authorList>
    </citation>
    <scope>NUCLEOTIDE SEQUENCE</scope>
    <source>
        <strain>ATCC 43644</strain>
    </source>
</reference>
<evidence type="ECO:0000313" key="1">
    <source>
        <dbReference type="EMBL" id="ADV61594.1"/>
    </source>
</evidence>
<accession>E8R407</accession>
<gene>
    <name evidence="1" type="ordered locus">Isop_1005</name>
</gene>
<sequence>MPRVVGCDPGTSSLDLLLMVEGNVADQVRFEAKELSAADGPARVIERLRMWQPLDLIAGPSGYGAPLVRAGEMTRTLRDEMTLVRADEAGTAVGVRGFGRLLDALLAANDLPVIFTPGGIHLPTVPRWRKVHTIDLGTADKVAVAALALAMNERERREGRAVPERFGVVEFGTAFTSILVLDRGRLVDAQAGTNGPMGLGSAGRWDGESAYLAGSLSKARLFRGGWNDLVASGWSREEATQALVESVVKAVAGLMAVTPMQRLDLSGRGWDHAVVGETLTQALKRLAPVRRLPSLPRAWVKPAAQGAAILADGLAGGDFRSVVAALELETARGSVRDGLLELDRGV</sequence>
<proteinExistence type="predicted"/>
<keyword evidence="2" id="KW-1185">Reference proteome</keyword>
<dbReference type="eggNOG" id="COG2441">
    <property type="taxonomic scope" value="Bacteria"/>
</dbReference>
<evidence type="ECO:0000313" key="2">
    <source>
        <dbReference type="Proteomes" id="UP000008631"/>
    </source>
</evidence>
<dbReference type="Pfam" id="PF07318">
    <property type="entry name" value="DUF1464"/>
    <property type="match status" value="1"/>
</dbReference>
<dbReference type="HOGENOM" id="CLU_075234_0_0_0"/>
<dbReference type="InParanoid" id="E8R407"/>
<dbReference type="OrthoDB" id="270450at2"/>
<reference evidence="1 2" key="2">
    <citation type="journal article" date="2011" name="Stand. Genomic Sci.">
        <title>Complete genome sequence of Isosphaera pallida type strain (IS1B).</title>
        <authorList>
            <consortium name="US DOE Joint Genome Institute (JGI-PGF)"/>
            <person name="Goker M."/>
            <person name="Cleland D."/>
            <person name="Saunders E."/>
            <person name="Lapidus A."/>
            <person name="Nolan M."/>
            <person name="Lucas S."/>
            <person name="Hammon N."/>
            <person name="Deshpande S."/>
            <person name="Cheng J.F."/>
            <person name="Tapia R."/>
            <person name="Han C."/>
            <person name="Goodwin L."/>
            <person name="Pitluck S."/>
            <person name="Liolios K."/>
            <person name="Pagani I."/>
            <person name="Ivanova N."/>
            <person name="Mavromatis K."/>
            <person name="Pati A."/>
            <person name="Chen A."/>
            <person name="Palaniappan K."/>
            <person name="Land M."/>
            <person name="Hauser L."/>
            <person name="Chang Y.J."/>
            <person name="Jeffries C.D."/>
            <person name="Detter J.C."/>
            <person name="Beck B."/>
            <person name="Woyke T."/>
            <person name="Bristow J."/>
            <person name="Eisen J.A."/>
            <person name="Markowitz V."/>
            <person name="Hugenholtz P."/>
            <person name="Kyrpides N.C."/>
            <person name="Klenk H.P."/>
        </authorList>
    </citation>
    <scope>NUCLEOTIDE SEQUENCE [LARGE SCALE GENOMIC DNA]</scope>
    <source>
        <strain evidence="2">ATCC 43644 / DSM 9630 / IS1B</strain>
    </source>
</reference>
<dbReference type="EMBL" id="CP002353">
    <property type="protein sequence ID" value="ADV61594.1"/>
    <property type="molecule type" value="Genomic_DNA"/>
</dbReference>
<dbReference type="AlphaFoldDB" id="E8R407"/>
<dbReference type="KEGG" id="ipa:Isop_1005"/>
<protein>
    <recommendedName>
        <fullName evidence="3">DUF1464 domain-containing protein</fullName>
    </recommendedName>
</protein>
<name>E8R407_ISOPI</name>
<dbReference type="STRING" id="575540.Isop_1005"/>
<organism evidence="1 2">
    <name type="scientific">Isosphaera pallida (strain ATCC 43644 / DSM 9630 / IS1B)</name>
    <dbReference type="NCBI Taxonomy" id="575540"/>
    <lineage>
        <taxon>Bacteria</taxon>
        <taxon>Pseudomonadati</taxon>
        <taxon>Planctomycetota</taxon>
        <taxon>Planctomycetia</taxon>
        <taxon>Isosphaerales</taxon>
        <taxon>Isosphaeraceae</taxon>
        <taxon>Isosphaera</taxon>
    </lineage>
</organism>
<dbReference type="Proteomes" id="UP000008631">
    <property type="component" value="Chromosome"/>
</dbReference>
<evidence type="ECO:0008006" key="3">
    <source>
        <dbReference type="Google" id="ProtNLM"/>
    </source>
</evidence>
<dbReference type="InterPro" id="IPR009927">
    <property type="entry name" value="DUF1464"/>
</dbReference>
<dbReference type="RefSeq" id="WP_013563883.1">
    <property type="nucleotide sequence ID" value="NC_014962.1"/>
</dbReference>